<dbReference type="Pfam" id="PF13847">
    <property type="entry name" value="Methyltransf_31"/>
    <property type="match status" value="1"/>
</dbReference>
<organism evidence="2 3">
    <name type="scientific">Euplotes crassus</name>
    <dbReference type="NCBI Taxonomy" id="5936"/>
    <lineage>
        <taxon>Eukaryota</taxon>
        <taxon>Sar</taxon>
        <taxon>Alveolata</taxon>
        <taxon>Ciliophora</taxon>
        <taxon>Intramacronucleata</taxon>
        <taxon>Spirotrichea</taxon>
        <taxon>Hypotrichia</taxon>
        <taxon>Euplotida</taxon>
        <taxon>Euplotidae</taxon>
        <taxon>Moneuplotes</taxon>
    </lineage>
</organism>
<dbReference type="Gene3D" id="3.40.50.150">
    <property type="entry name" value="Vaccinia Virus protein VP39"/>
    <property type="match status" value="1"/>
</dbReference>
<gene>
    <name evidence="2" type="ORF">ECRASSUSDP1_LOCUS17792</name>
</gene>
<dbReference type="PANTHER" id="PTHR43861">
    <property type="entry name" value="TRANS-ACONITATE 2-METHYLTRANSFERASE-RELATED"/>
    <property type="match status" value="1"/>
</dbReference>
<accession>A0AAD1XPC6</accession>
<dbReference type="InterPro" id="IPR029063">
    <property type="entry name" value="SAM-dependent_MTases_sf"/>
</dbReference>
<evidence type="ECO:0000313" key="3">
    <source>
        <dbReference type="Proteomes" id="UP001295684"/>
    </source>
</evidence>
<reference evidence="2" key="1">
    <citation type="submission" date="2023-07" db="EMBL/GenBank/DDBJ databases">
        <authorList>
            <consortium name="AG Swart"/>
            <person name="Singh M."/>
            <person name="Singh A."/>
            <person name="Seah K."/>
            <person name="Emmerich C."/>
        </authorList>
    </citation>
    <scope>NUCLEOTIDE SEQUENCE</scope>
    <source>
        <strain evidence="2">DP1</strain>
    </source>
</reference>
<dbReference type="AlphaFoldDB" id="A0AAD1XPC6"/>
<name>A0AAD1XPC6_EUPCR</name>
<keyword evidence="3" id="KW-1185">Reference proteome</keyword>
<comment type="caution">
    <text evidence="2">The sequence shown here is derived from an EMBL/GenBank/DDBJ whole genome shotgun (WGS) entry which is preliminary data.</text>
</comment>
<evidence type="ECO:0000313" key="2">
    <source>
        <dbReference type="EMBL" id="CAI2376422.1"/>
    </source>
</evidence>
<feature type="domain" description="Methyltransferase" evidence="1">
    <location>
        <begin position="61"/>
        <end position="168"/>
    </location>
</feature>
<dbReference type="EMBL" id="CAMPGE010017980">
    <property type="protein sequence ID" value="CAI2376422.1"/>
    <property type="molecule type" value="Genomic_DNA"/>
</dbReference>
<evidence type="ECO:0000259" key="1">
    <source>
        <dbReference type="Pfam" id="PF13847"/>
    </source>
</evidence>
<protein>
    <recommendedName>
        <fullName evidence="1">Methyltransferase domain-containing protein</fullName>
    </recommendedName>
</protein>
<dbReference type="CDD" id="cd02440">
    <property type="entry name" value="AdoMet_MTases"/>
    <property type="match status" value="1"/>
</dbReference>
<proteinExistence type="predicted"/>
<sequence length="226" mass="25737">MEVKEENREEYEIHGGFNQDTISAKYDELCRNYEEVYNSVGWPDPSQCAEKAVEHGYTQESEVLDMGCGTGLVVDYLKEKSGADTVKAIGVDASDGMIKKAEEKGTYTEIRNFLLCNLESFKTNHSDLIGRFDYVTASGLLAEGHATPEVFDEMIEALKVGGYAIFTSRIEYLEPLNYQKGMDERVESGKWEFIKKEEYEKYSKAKDCPLGRFKPVMSEVFVYRKL</sequence>
<dbReference type="InterPro" id="IPR025714">
    <property type="entry name" value="Methyltranfer_dom"/>
</dbReference>
<dbReference type="Proteomes" id="UP001295684">
    <property type="component" value="Unassembled WGS sequence"/>
</dbReference>
<dbReference type="SUPFAM" id="SSF53335">
    <property type="entry name" value="S-adenosyl-L-methionine-dependent methyltransferases"/>
    <property type="match status" value="1"/>
</dbReference>